<dbReference type="GO" id="GO:0005737">
    <property type="term" value="C:cytoplasm"/>
    <property type="evidence" value="ECO:0007669"/>
    <property type="project" value="UniProtKB-SubCell"/>
</dbReference>
<accession>A0A538SW36</accession>
<evidence type="ECO:0000256" key="2">
    <source>
        <dbReference type="ARBA" id="ARBA00005912"/>
    </source>
</evidence>
<evidence type="ECO:0000313" key="8">
    <source>
        <dbReference type="EMBL" id="TMQ55610.1"/>
    </source>
</evidence>
<evidence type="ECO:0000313" key="9">
    <source>
        <dbReference type="EMBL" id="TMQ61547.1"/>
    </source>
</evidence>
<dbReference type="Proteomes" id="UP000319829">
    <property type="component" value="Unassembled WGS sequence"/>
</dbReference>
<protein>
    <recommendedName>
        <fullName evidence="5">Ribosome-recycling factor</fullName>
        <shortName evidence="5">RRF</shortName>
    </recommendedName>
    <alternativeName>
        <fullName evidence="5">Ribosome-releasing factor</fullName>
    </alternativeName>
</protein>
<comment type="caution">
    <text evidence="8">The sequence shown here is derived from an EMBL/GenBank/DDBJ whole genome shotgun (WGS) entry which is preliminary data.</text>
</comment>
<dbReference type="InterPro" id="IPR036191">
    <property type="entry name" value="RRF_sf"/>
</dbReference>
<dbReference type="GO" id="GO:0006415">
    <property type="term" value="P:translational termination"/>
    <property type="evidence" value="ECO:0007669"/>
    <property type="project" value="UniProtKB-UniRule"/>
</dbReference>
<evidence type="ECO:0000256" key="1">
    <source>
        <dbReference type="ARBA" id="ARBA00004496"/>
    </source>
</evidence>
<dbReference type="EMBL" id="VBOU01000018">
    <property type="protein sequence ID" value="TMQ55610.1"/>
    <property type="molecule type" value="Genomic_DNA"/>
</dbReference>
<dbReference type="CDD" id="cd00520">
    <property type="entry name" value="RRF"/>
    <property type="match status" value="1"/>
</dbReference>
<reference evidence="10 11" key="1">
    <citation type="journal article" date="2019" name="Nat. Microbiol.">
        <title>Mediterranean grassland soil C-N compound turnover is dependent on rainfall and depth, and is mediated by genomically divergent microorganisms.</title>
        <authorList>
            <person name="Diamond S."/>
            <person name="Andeer P.F."/>
            <person name="Li Z."/>
            <person name="Crits-Christoph A."/>
            <person name="Burstein D."/>
            <person name="Anantharaman K."/>
            <person name="Lane K.R."/>
            <person name="Thomas B.C."/>
            <person name="Pan C."/>
            <person name="Northen T.R."/>
            <person name="Banfield J.F."/>
        </authorList>
    </citation>
    <scope>NUCLEOTIDE SEQUENCE [LARGE SCALE GENOMIC DNA]</scope>
    <source>
        <strain evidence="8">WS_4</strain>
        <strain evidence="9">WS_7</strain>
    </source>
</reference>
<dbReference type="FunFam" id="3.30.1360.40:FF:000001">
    <property type="entry name" value="Ribosome-recycling factor"/>
    <property type="match status" value="1"/>
</dbReference>
<proteinExistence type="inferred from homology"/>
<comment type="subcellular location">
    <subcellularLocation>
        <location evidence="1 5">Cytoplasm</location>
    </subcellularLocation>
</comment>
<dbReference type="PANTHER" id="PTHR20982">
    <property type="entry name" value="RIBOSOME RECYCLING FACTOR"/>
    <property type="match status" value="1"/>
</dbReference>
<dbReference type="Gene3D" id="1.10.132.20">
    <property type="entry name" value="Ribosome-recycling factor"/>
    <property type="match status" value="1"/>
</dbReference>
<name>A0A538SW36_UNCEI</name>
<evidence type="ECO:0000313" key="11">
    <source>
        <dbReference type="Proteomes" id="UP000319829"/>
    </source>
</evidence>
<dbReference type="Proteomes" id="UP000317366">
    <property type="component" value="Unassembled WGS sequence"/>
</dbReference>
<feature type="coiled-coil region" evidence="6">
    <location>
        <begin position="125"/>
        <end position="173"/>
    </location>
</feature>
<dbReference type="GO" id="GO:0043023">
    <property type="term" value="F:ribosomal large subunit binding"/>
    <property type="evidence" value="ECO:0007669"/>
    <property type="project" value="TreeGrafter"/>
</dbReference>
<dbReference type="FunFam" id="1.10.132.20:FF:000001">
    <property type="entry name" value="Ribosome-recycling factor"/>
    <property type="match status" value="1"/>
</dbReference>
<keyword evidence="4 5" id="KW-0648">Protein biosynthesis</keyword>
<organism evidence="8 11">
    <name type="scientific">Eiseniibacteriota bacterium</name>
    <dbReference type="NCBI Taxonomy" id="2212470"/>
    <lineage>
        <taxon>Bacteria</taxon>
        <taxon>Candidatus Eiseniibacteriota</taxon>
    </lineage>
</organism>
<dbReference type="EMBL" id="VBOX01000099">
    <property type="protein sequence ID" value="TMQ61547.1"/>
    <property type="molecule type" value="Genomic_DNA"/>
</dbReference>
<comment type="similarity">
    <text evidence="2 5">Belongs to the RRF family.</text>
</comment>
<keyword evidence="3 5" id="KW-0963">Cytoplasm</keyword>
<dbReference type="SUPFAM" id="SSF55194">
    <property type="entry name" value="Ribosome recycling factor, RRF"/>
    <property type="match status" value="1"/>
</dbReference>
<evidence type="ECO:0000256" key="4">
    <source>
        <dbReference type="ARBA" id="ARBA00022917"/>
    </source>
</evidence>
<sequence>MDQKLIKNSEERMKKAVETIRHEVATIRTNKATTSLLDGIKVEYYGNPVPLQQVASVSVPEPRMLMIQPWERAVLPEIVKAIQRSDLGLNPTDDGSVVRLVLPTLTEERRKDLVKVLGKIIEDGRVRVRTIRRESNDELKKLEREHKISEDDSKKAQAEIQKLTDRYISALDELFGKKQAEVMEV</sequence>
<evidence type="ECO:0000256" key="6">
    <source>
        <dbReference type="SAM" id="Coils"/>
    </source>
</evidence>
<dbReference type="Gene3D" id="3.30.1360.40">
    <property type="match status" value="1"/>
</dbReference>
<evidence type="ECO:0000259" key="7">
    <source>
        <dbReference type="Pfam" id="PF01765"/>
    </source>
</evidence>
<keyword evidence="6" id="KW-0175">Coiled coil</keyword>
<evidence type="ECO:0000256" key="5">
    <source>
        <dbReference type="HAMAP-Rule" id="MF_00040"/>
    </source>
</evidence>
<feature type="domain" description="Ribosome recycling factor" evidence="7">
    <location>
        <begin position="21"/>
        <end position="183"/>
    </location>
</feature>
<dbReference type="HAMAP" id="MF_00040">
    <property type="entry name" value="RRF"/>
    <property type="match status" value="1"/>
</dbReference>
<dbReference type="NCBIfam" id="TIGR00496">
    <property type="entry name" value="frr"/>
    <property type="match status" value="1"/>
</dbReference>
<comment type="function">
    <text evidence="5">Responsible for the release of ribosomes from messenger RNA at the termination of protein biosynthesis. May increase the efficiency of translation by recycling ribosomes from one round of translation to another.</text>
</comment>
<dbReference type="Pfam" id="PF01765">
    <property type="entry name" value="RRF"/>
    <property type="match status" value="1"/>
</dbReference>
<dbReference type="AlphaFoldDB" id="A0A538SW36"/>
<dbReference type="InterPro" id="IPR002661">
    <property type="entry name" value="Ribosome_recyc_fac"/>
</dbReference>
<evidence type="ECO:0000313" key="10">
    <source>
        <dbReference type="Proteomes" id="UP000317366"/>
    </source>
</evidence>
<dbReference type="PANTHER" id="PTHR20982:SF3">
    <property type="entry name" value="MITOCHONDRIAL RIBOSOME RECYCLING FACTOR PSEUDO 1"/>
    <property type="match status" value="1"/>
</dbReference>
<evidence type="ECO:0000256" key="3">
    <source>
        <dbReference type="ARBA" id="ARBA00022490"/>
    </source>
</evidence>
<gene>
    <name evidence="5" type="primary">frr</name>
    <name evidence="8" type="ORF">E6K74_02740</name>
    <name evidence="9" type="ORF">E6K77_10000</name>
</gene>
<dbReference type="InterPro" id="IPR023584">
    <property type="entry name" value="Ribosome_recyc_fac_dom"/>
</dbReference>